<keyword evidence="2" id="KW-1185">Reference proteome</keyword>
<accession>A0A317MXV8</accession>
<dbReference type="AlphaFoldDB" id="A0A317MXV8"/>
<dbReference type="InterPro" id="IPR013468">
    <property type="entry name" value="CHP02647"/>
</dbReference>
<organism evidence="1 2">
    <name type="scientific">Plasticicumulans acidivorans</name>
    <dbReference type="NCBI Taxonomy" id="886464"/>
    <lineage>
        <taxon>Bacteria</taxon>
        <taxon>Pseudomonadati</taxon>
        <taxon>Pseudomonadota</taxon>
        <taxon>Gammaproteobacteria</taxon>
        <taxon>Candidatus Competibacteraceae</taxon>
        <taxon>Plasticicumulans</taxon>
    </lineage>
</organism>
<dbReference type="EMBL" id="QGTJ01000002">
    <property type="protein sequence ID" value="PWV64374.1"/>
    <property type="molecule type" value="Genomic_DNA"/>
</dbReference>
<evidence type="ECO:0000313" key="2">
    <source>
        <dbReference type="Proteomes" id="UP000246569"/>
    </source>
</evidence>
<gene>
    <name evidence="1" type="ORF">C7443_10223</name>
</gene>
<proteinExistence type="predicted"/>
<evidence type="ECO:0000313" key="1">
    <source>
        <dbReference type="EMBL" id="PWV64374.1"/>
    </source>
</evidence>
<reference evidence="1 2" key="1">
    <citation type="submission" date="2018-05" db="EMBL/GenBank/DDBJ databases">
        <title>Genomic Encyclopedia of Type Strains, Phase IV (KMG-IV): sequencing the most valuable type-strain genomes for metagenomic binning, comparative biology and taxonomic classification.</title>
        <authorList>
            <person name="Goeker M."/>
        </authorList>
    </citation>
    <scope>NUCLEOTIDE SEQUENCE [LARGE SCALE GENOMIC DNA]</scope>
    <source>
        <strain evidence="1 2">DSM 23606</strain>
    </source>
</reference>
<name>A0A317MXV8_9GAMM</name>
<dbReference type="NCBIfam" id="TIGR02647">
    <property type="entry name" value="DNA"/>
    <property type="match status" value="1"/>
</dbReference>
<sequence>MSHRLTPDLYAELRLLALFSATSQQEGLKVHHDAAPELVAAATRLHGKGLITQADGGYLSELGYAAAARLDEVLDIVGTSAG</sequence>
<dbReference type="OrthoDB" id="5600572at2"/>
<protein>
    <submittedName>
        <fullName evidence="1">Uncharacterized protein (TIGR02647 family)</fullName>
    </submittedName>
</protein>
<dbReference type="Pfam" id="PF18918">
    <property type="entry name" value="DUF5669"/>
    <property type="match status" value="1"/>
</dbReference>
<dbReference type="RefSeq" id="WP_110017049.1">
    <property type="nucleotide sequence ID" value="NZ_QGTJ01000002.1"/>
</dbReference>
<dbReference type="Proteomes" id="UP000246569">
    <property type="component" value="Unassembled WGS sequence"/>
</dbReference>
<comment type="caution">
    <text evidence="1">The sequence shown here is derived from an EMBL/GenBank/DDBJ whole genome shotgun (WGS) entry which is preliminary data.</text>
</comment>